<dbReference type="InterPro" id="IPR046450">
    <property type="entry name" value="PA_dom_sf"/>
</dbReference>
<dbReference type="InterPro" id="IPR003137">
    <property type="entry name" value="PA_domain"/>
</dbReference>
<dbReference type="Gene3D" id="3.50.30.30">
    <property type="match status" value="1"/>
</dbReference>
<dbReference type="PANTHER" id="PTHR10404:SF46">
    <property type="entry name" value="VACUOLAR PROTEIN SORTING-ASSOCIATED PROTEIN 70"/>
    <property type="match status" value="1"/>
</dbReference>
<evidence type="ECO:0000259" key="4">
    <source>
        <dbReference type="Pfam" id="PF04253"/>
    </source>
</evidence>
<name>A0AAW0F866_9APHY</name>
<dbReference type="Pfam" id="PF02225">
    <property type="entry name" value="PA"/>
    <property type="match status" value="1"/>
</dbReference>
<feature type="domain" description="PA" evidence="3">
    <location>
        <begin position="245"/>
        <end position="319"/>
    </location>
</feature>
<dbReference type="Proteomes" id="UP001385951">
    <property type="component" value="Unassembled WGS sequence"/>
</dbReference>
<evidence type="ECO:0000256" key="2">
    <source>
        <dbReference type="SAM" id="MobiDB-lite"/>
    </source>
</evidence>
<dbReference type="InterPro" id="IPR039373">
    <property type="entry name" value="Peptidase_M28B"/>
</dbReference>
<dbReference type="FunFam" id="3.40.630.10:FF:000101">
    <property type="entry name" value="N-acetylated alpha-linked acidic dipeptidase like 1"/>
    <property type="match status" value="1"/>
</dbReference>
<dbReference type="Gene3D" id="1.20.930.40">
    <property type="entry name" value="Transferrin receptor-like, dimerisation domain"/>
    <property type="match status" value="1"/>
</dbReference>
<dbReference type="CDD" id="cd08022">
    <property type="entry name" value="M28_PSMA_like"/>
    <property type="match status" value="1"/>
</dbReference>
<dbReference type="Gene3D" id="3.40.630.10">
    <property type="entry name" value="Zn peptidases"/>
    <property type="match status" value="1"/>
</dbReference>
<feature type="domain" description="Transferrin receptor-like dimerisation" evidence="4">
    <location>
        <begin position="797"/>
        <end position="885"/>
    </location>
</feature>
<comment type="caution">
    <text evidence="6">The sequence shown here is derived from an EMBL/GenBank/DDBJ whole genome shotgun (WGS) entry which is preliminary data.</text>
</comment>
<feature type="compositionally biased region" description="Basic and acidic residues" evidence="2">
    <location>
        <begin position="1"/>
        <end position="19"/>
    </location>
</feature>
<dbReference type="Pfam" id="PF04389">
    <property type="entry name" value="Peptidase_M28"/>
    <property type="match status" value="1"/>
</dbReference>
<evidence type="ECO:0000313" key="6">
    <source>
        <dbReference type="EMBL" id="KAK7675898.1"/>
    </source>
</evidence>
<sequence length="887" mass="97967">MGTDTREPLLSANEKRSADEFDEIPPPVAATTATRPKKSRFRKFFVHAVVLSLVLLTAHRWVCVIRPQVEAGVERLAANPFSLFEHHRGHPLEGHRILNGKLAEKLFLTVPNEASSIAASRKYAGKPHLAGSPQDLVTAKDFLSLLQSELGIEPPEDEPIFSAGTTASREATLSISKLDKPTAWIDTYYPVLNTPVDHSLEILEDDGSVAWKADLEEVADETDPDAGQFAESVLAWHGLSKGGEVKGKLVYAKYGRQQDYKELIDSGVDLNGTIVLVRYGGIFRGLKVKGAEELGAAGVLIYSDTHDDGTVTVENGYIPYPNGPARNPTSVQRGSVQYLSLYPGDPTTPGYPSYENSTRTDGVNIPAIPSLPLSWNNVKVLLDEIESGRNRTISLVNHVDDKVTPLWNTIGVIPGHIKDEVVVIGNHRDAWVLGAADPTSGTASIHETIRGFGALVKKGWKPLRTIVIASWDGEEYGLIGSTEWGEDFAEWIDEHVVAYLNLDGSASGSRFSASASPSLAHLYHNTAQRIPHPTKPGLTLWDATKDSGVLTGQTVDPEVVQMYEAEAQLDDSIGVRPLGSGSDFTVFLQRLGVASGGEGFSSTLQDPVYHYHSVYDSERWMELYGDPGFFRHVAVAKHLGLVTLGVADSIVLPLNTTHYSQELEAYLEKVESIAASSSLDVDFHGLKKSIKKLQSASANLDKEKFKAEKELKRIIRHIIRKRIFRRNVRRAVCKIKGIFGKKCECPHKAELQHMNTPVVRSEDGRAFKPRIGRYPAWAQEQHNAKRGLAHNKPRFPKKRLEKVIKRIREVNQKLVAFERGFIHEEGIKDREWYRHLGVAPGKWLGYGATTFPGLTEAFTIDNNSTLAKYEADRLKGLIDNLAKAIKP</sequence>
<evidence type="ECO:0000259" key="3">
    <source>
        <dbReference type="Pfam" id="PF02225"/>
    </source>
</evidence>
<evidence type="ECO:0000313" key="7">
    <source>
        <dbReference type="Proteomes" id="UP001385951"/>
    </source>
</evidence>
<organism evidence="6 7">
    <name type="scientific">Cerrena zonata</name>
    <dbReference type="NCBI Taxonomy" id="2478898"/>
    <lineage>
        <taxon>Eukaryota</taxon>
        <taxon>Fungi</taxon>
        <taxon>Dikarya</taxon>
        <taxon>Basidiomycota</taxon>
        <taxon>Agaricomycotina</taxon>
        <taxon>Agaricomycetes</taxon>
        <taxon>Polyporales</taxon>
        <taxon>Cerrenaceae</taxon>
        <taxon>Cerrena</taxon>
    </lineage>
</organism>
<keyword evidence="7" id="KW-1185">Reference proteome</keyword>
<dbReference type="EMBL" id="JASBNA010000161">
    <property type="protein sequence ID" value="KAK7675898.1"/>
    <property type="molecule type" value="Genomic_DNA"/>
</dbReference>
<feature type="region of interest" description="Disordered" evidence="2">
    <location>
        <begin position="1"/>
        <end position="34"/>
    </location>
</feature>
<evidence type="ECO:0000256" key="1">
    <source>
        <dbReference type="ARBA" id="ARBA00005634"/>
    </source>
</evidence>
<dbReference type="SUPFAM" id="SSF47672">
    <property type="entry name" value="Transferrin receptor-like dimerisation domain"/>
    <property type="match status" value="2"/>
</dbReference>
<dbReference type="SUPFAM" id="SSF53187">
    <property type="entry name" value="Zn-dependent exopeptidases"/>
    <property type="match status" value="1"/>
</dbReference>
<accession>A0AAW0F866</accession>
<dbReference type="InterPro" id="IPR007484">
    <property type="entry name" value="Peptidase_M28"/>
</dbReference>
<evidence type="ECO:0008006" key="8">
    <source>
        <dbReference type="Google" id="ProtNLM"/>
    </source>
</evidence>
<protein>
    <recommendedName>
        <fullName evidence="8">Zn-dependent exopeptidase</fullName>
    </recommendedName>
</protein>
<gene>
    <name evidence="6" type="ORF">QCA50_021163</name>
</gene>
<dbReference type="InterPro" id="IPR007365">
    <property type="entry name" value="TFR-like_dimer_dom"/>
</dbReference>
<dbReference type="AlphaFoldDB" id="A0AAW0F866"/>
<feature type="domain" description="Peptidase M28" evidence="5">
    <location>
        <begin position="408"/>
        <end position="538"/>
    </location>
</feature>
<proteinExistence type="inferred from homology"/>
<evidence type="ECO:0000259" key="5">
    <source>
        <dbReference type="Pfam" id="PF04389"/>
    </source>
</evidence>
<dbReference type="SUPFAM" id="SSF52025">
    <property type="entry name" value="PA domain"/>
    <property type="match status" value="1"/>
</dbReference>
<dbReference type="GO" id="GO:0004180">
    <property type="term" value="F:carboxypeptidase activity"/>
    <property type="evidence" value="ECO:0007669"/>
    <property type="project" value="TreeGrafter"/>
</dbReference>
<reference evidence="6 7" key="1">
    <citation type="submission" date="2022-09" db="EMBL/GenBank/DDBJ databases">
        <authorList>
            <person name="Palmer J.M."/>
        </authorList>
    </citation>
    <scope>NUCLEOTIDE SEQUENCE [LARGE SCALE GENOMIC DNA]</scope>
    <source>
        <strain evidence="6 7">DSM 7382</strain>
    </source>
</reference>
<dbReference type="PANTHER" id="PTHR10404">
    <property type="entry name" value="N-ACETYLATED-ALPHA-LINKED ACIDIC DIPEPTIDASE"/>
    <property type="match status" value="1"/>
</dbReference>
<dbReference type="InterPro" id="IPR036757">
    <property type="entry name" value="TFR-like_dimer_dom_sf"/>
</dbReference>
<dbReference type="Pfam" id="PF04253">
    <property type="entry name" value="TFR_dimer"/>
    <property type="match status" value="1"/>
</dbReference>
<dbReference type="CDD" id="cd02121">
    <property type="entry name" value="PA_GCPII_like"/>
    <property type="match status" value="1"/>
</dbReference>
<comment type="similarity">
    <text evidence="1">Belongs to the peptidase M28 family. M28B subfamily.</text>
</comment>